<evidence type="ECO:0000259" key="3">
    <source>
        <dbReference type="Pfam" id="PF20769"/>
    </source>
</evidence>
<proteinExistence type="predicted"/>
<keyword evidence="5" id="KW-1185">Reference proteome</keyword>
<feature type="transmembrane region" description="Helical" evidence="1">
    <location>
        <begin position="7"/>
        <end position="25"/>
    </location>
</feature>
<dbReference type="NCBIfam" id="TIGR02889">
    <property type="entry name" value="spore_YpeB"/>
    <property type="match status" value="1"/>
</dbReference>
<dbReference type="Proteomes" id="UP000215145">
    <property type="component" value="Unassembled WGS sequence"/>
</dbReference>
<dbReference type="Pfam" id="PF20769">
    <property type="entry name" value="YPEB_N"/>
    <property type="match status" value="1"/>
</dbReference>
<dbReference type="OrthoDB" id="2372097at2"/>
<accession>A0A229P306</accession>
<organism evidence="4 5">
    <name type="scientific">Paenibacillus herberti</name>
    <dbReference type="NCBI Taxonomy" id="1619309"/>
    <lineage>
        <taxon>Bacteria</taxon>
        <taxon>Bacillati</taxon>
        <taxon>Bacillota</taxon>
        <taxon>Bacilli</taxon>
        <taxon>Bacillales</taxon>
        <taxon>Paenibacillaceae</taxon>
        <taxon>Paenibacillus</taxon>
    </lineage>
</organism>
<comment type="caution">
    <text evidence="4">The sequence shown here is derived from an EMBL/GenBank/DDBJ whole genome shotgun (WGS) entry which is preliminary data.</text>
</comment>
<keyword evidence="1" id="KW-0812">Transmembrane</keyword>
<gene>
    <name evidence="4" type="primary">ypeB</name>
    <name evidence="4" type="ORF">CGZ75_08455</name>
</gene>
<reference evidence="4 5" key="1">
    <citation type="submission" date="2017-07" db="EMBL/GenBank/DDBJ databases">
        <title>Paenibacillus herberti R33 genome sequencing and assembly.</title>
        <authorList>
            <person name="Su W."/>
        </authorList>
    </citation>
    <scope>NUCLEOTIDE SEQUENCE [LARGE SCALE GENOMIC DNA]</scope>
    <source>
        <strain evidence="4 5">R33</strain>
    </source>
</reference>
<sequence length="444" mass="49562">MYRRLSSVLFPIVTLLLIGAVYWGYQENQEKNSILIKAETQYQKAFHELSDDMNKLNHQLGSTLAVNAASQGFQRKSLVNVWRLTSQAQSEINQLPLTMMPFKKTGDFLSHISNFAYKASMRDLTKQPLTDGEMKTMQTLFDKSSEINRDLAKVQDNVLQDKLRWMDVETALAASKQASGNAIVDGFSGVDGKVGKYEAIDWGPTVMSLYEKRTVKMLSGKPATTEEIKKKAAAFLGDSSSKGIEVTENGKGTDYATFSAFVNKGEGKNLTMDYTYRGGELIWYMNSRDIANKKVDMAQARSHAAKFLGKHGYDGMEPVTYDQYGNEGYLTFVHKQDNVLVYPENVTVKVALDNGEVVGLQAKEYVYAHRDRKLAKPTMTAEQVSKGLNPAMRESPARLALIKNEDNQEVLCYEFKGKSNGANFKIYMNANTGLEEAVEELPGA</sequence>
<dbReference type="InterPro" id="IPR048402">
    <property type="entry name" value="YpeB_N"/>
</dbReference>
<feature type="domain" description="Sporulation protein YpeB PepSY1 and PepSY2" evidence="2">
    <location>
        <begin position="185"/>
        <end position="374"/>
    </location>
</feature>
<dbReference type="Pfam" id="PF14620">
    <property type="entry name" value="YPEB_PepSY1-2"/>
    <property type="match status" value="1"/>
</dbReference>
<keyword evidence="1" id="KW-0472">Membrane</keyword>
<evidence type="ECO:0000256" key="1">
    <source>
        <dbReference type="SAM" id="Phobius"/>
    </source>
</evidence>
<evidence type="ECO:0000313" key="4">
    <source>
        <dbReference type="EMBL" id="OXM16676.1"/>
    </source>
</evidence>
<name>A0A229P306_9BACL</name>
<feature type="domain" description="Sporulation protein YpeB N-terminal" evidence="3">
    <location>
        <begin position="30"/>
        <end position="167"/>
    </location>
</feature>
<dbReference type="AlphaFoldDB" id="A0A229P306"/>
<dbReference type="GO" id="GO:0009847">
    <property type="term" value="P:spore germination"/>
    <property type="evidence" value="ECO:0007669"/>
    <property type="project" value="InterPro"/>
</dbReference>
<keyword evidence="1" id="KW-1133">Transmembrane helix</keyword>
<evidence type="ECO:0000313" key="5">
    <source>
        <dbReference type="Proteomes" id="UP000215145"/>
    </source>
</evidence>
<dbReference type="RefSeq" id="WP_089523760.1">
    <property type="nucleotide sequence ID" value="NZ_NMUQ01000001.1"/>
</dbReference>
<protein>
    <submittedName>
        <fullName evidence="4">Germination protein YpeB</fullName>
    </submittedName>
</protein>
<dbReference type="EMBL" id="NMUQ01000001">
    <property type="protein sequence ID" value="OXM16676.1"/>
    <property type="molecule type" value="Genomic_DNA"/>
</dbReference>
<dbReference type="InterPro" id="IPR014239">
    <property type="entry name" value="YpeB_PepSY1-2"/>
</dbReference>
<evidence type="ECO:0000259" key="2">
    <source>
        <dbReference type="Pfam" id="PF14620"/>
    </source>
</evidence>